<protein>
    <submittedName>
        <fullName evidence="1">Uncharacterized protein</fullName>
    </submittedName>
</protein>
<name>A0A835H4K4_9MAGN</name>
<accession>A0A835H4K4</accession>
<evidence type="ECO:0000313" key="2">
    <source>
        <dbReference type="Proteomes" id="UP000631114"/>
    </source>
</evidence>
<reference evidence="1 2" key="1">
    <citation type="submission" date="2020-10" db="EMBL/GenBank/DDBJ databases">
        <title>The Coptis chinensis genome and diversification of protoberbering-type alkaloids.</title>
        <authorList>
            <person name="Wang B."/>
            <person name="Shu S."/>
            <person name="Song C."/>
            <person name="Liu Y."/>
        </authorList>
    </citation>
    <scope>NUCLEOTIDE SEQUENCE [LARGE SCALE GENOMIC DNA]</scope>
    <source>
        <strain evidence="1">HL-2020</strain>
        <tissue evidence="1">Leaf</tissue>
    </source>
</reference>
<sequence length="110" mass="12865">MFAVGLQQMRSDFLIMGIFQKVSLIALESPHSCFVELSKAPGHMLRRLLRESKERTRDKDRDKSSRHELGRKGALLIIKDVELRVSLAYYTPLFFYAFRDQRQYCVVPLT</sequence>
<organism evidence="1 2">
    <name type="scientific">Coptis chinensis</name>
    <dbReference type="NCBI Taxonomy" id="261450"/>
    <lineage>
        <taxon>Eukaryota</taxon>
        <taxon>Viridiplantae</taxon>
        <taxon>Streptophyta</taxon>
        <taxon>Embryophyta</taxon>
        <taxon>Tracheophyta</taxon>
        <taxon>Spermatophyta</taxon>
        <taxon>Magnoliopsida</taxon>
        <taxon>Ranunculales</taxon>
        <taxon>Ranunculaceae</taxon>
        <taxon>Coptidoideae</taxon>
        <taxon>Coptis</taxon>
    </lineage>
</organism>
<evidence type="ECO:0000313" key="1">
    <source>
        <dbReference type="EMBL" id="KAF9591468.1"/>
    </source>
</evidence>
<proteinExistence type="predicted"/>
<gene>
    <name evidence="1" type="ORF">IFM89_004166</name>
</gene>
<dbReference type="AlphaFoldDB" id="A0A835H4K4"/>
<comment type="caution">
    <text evidence="1">The sequence shown here is derived from an EMBL/GenBank/DDBJ whole genome shotgun (WGS) entry which is preliminary data.</text>
</comment>
<keyword evidence="2" id="KW-1185">Reference proteome</keyword>
<dbReference type="Proteomes" id="UP000631114">
    <property type="component" value="Unassembled WGS sequence"/>
</dbReference>
<dbReference type="EMBL" id="JADFTS010000008">
    <property type="protein sequence ID" value="KAF9591468.1"/>
    <property type="molecule type" value="Genomic_DNA"/>
</dbReference>